<reference evidence="1 2" key="1">
    <citation type="submission" date="2018-02" db="EMBL/GenBank/DDBJ databases">
        <title>A novel lanthanide dependent methylotroph, Methylotenera sp. La3113.</title>
        <authorList>
            <person name="Lv H."/>
            <person name="Tani A."/>
        </authorList>
    </citation>
    <scope>NUCLEOTIDE SEQUENCE [LARGE SCALE GENOMIC DNA]</scope>
    <source>
        <strain evidence="1 2">La3113</strain>
    </source>
</reference>
<dbReference type="EMBL" id="PQVH01000012">
    <property type="protein sequence ID" value="TFW70658.1"/>
    <property type="molecule type" value="Genomic_DNA"/>
</dbReference>
<dbReference type="GO" id="GO:0003676">
    <property type="term" value="F:nucleic acid binding"/>
    <property type="evidence" value="ECO:0007669"/>
    <property type="project" value="InterPro"/>
</dbReference>
<dbReference type="RefSeq" id="WP_135278460.1">
    <property type="nucleotide sequence ID" value="NZ_PQVH01000012.1"/>
</dbReference>
<dbReference type="OrthoDB" id="6482216at2"/>
<sequence length="105" mass="12619">MPCTEVAKSLCTWIESFEDKVKMWTDAPRFDWQHVEHMFDNYGWQHNLVRKPIALSFPNSIQQTRFFARVEDAFKSLQPELRRHHALDEAIANKYGFERATTRRY</sequence>
<dbReference type="Gene3D" id="3.30.420.10">
    <property type="entry name" value="Ribonuclease H-like superfamily/Ribonuclease H"/>
    <property type="match status" value="1"/>
</dbReference>
<dbReference type="Proteomes" id="UP000297706">
    <property type="component" value="Unassembled WGS sequence"/>
</dbReference>
<evidence type="ECO:0000313" key="1">
    <source>
        <dbReference type="EMBL" id="TFW70658.1"/>
    </source>
</evidence>
<proteinExistence type="predicted"/>
<dbReference type="InterPro" id="IPR036397">
    <property type="entry name" value="RNaseH_sf"/>
</dbReference>
<dbReference type="AlphaFoldDB" id="A0A4Y9VQW9"/>
<evidence type="ECO:0000313" key="2">
    <source>
        <dbReference type="Proteomes" id="UP000297706"/>
    </source>
</evidence>
<organism evidence="1 2">
    <name type="scientific">Methylotenera oryzisoli</name>
    <dbReference type="NCBI Taxonomy" id="2080758"/>
    <lineage>
        <taxon>Bacteria</taxon>
        <taxon>Pseudomonadati</taxon>
        <taxon>Pseudomonadota</taxon>
        <taxon>Betaproteobacteria</taxon>
        <taxon>Nitrosomonadales</taxon>
        <taxon>Methylophilaceae</taxon>
        <taxon>Methylotenera</taxon>
    </lineage>
</organism>
<gene>
    <name evidence="1" type="ORF">C3Y98_10125</name>
</gene>
<keyword evidence="2" id="KW-1185">Reference proteome</keyword>
<protein>
    <submittedName>
        <fullName evidence="1">Uncharacterized protein</fullName>
    </submittedName>
</protein>
<accession>A0A4Y9VQW9</accession>
<comment type="caution">
    <text evidence="1">The sequence shown here is derived from an EMBL/GenBank/DDBJ whole genome shotgun (WGS) entry which is preliminary data.</text>
</comment>
<name>A0A4Y9VQW9_9PROT</name>